<dbReference type="OrthoDB" id="1098070at2"/>
<evidence type="ECO:0000256" key="1">
    <source>
        <dbReference type="ARBA" id="ARBA00022649"/>
    </source>
</evidence>
<dbReference type="Pfam" id="PF05016">
    <property type="entry name" value="ParE_toxin"/>
    <property type="match status" value="1"/>
</dbReference>
<dbReference type="AlphaFoldDB" id="A0A2M9R3B4"/>
<dbReference type="InterPro" id="IPR035093">
    <property type="entry name" value="RelE/ParE_toxin_dom_sf"/>
</dbReference>
<evidence type="ECO:0000313" key="3">
    <source>
        <dbReference type="Proteomes" id="UP000231960"/>
    </source>
</evidence>
<keyword evidence="3" id="KW-1185">Reference proteome</keyword>
<sequence length="98" mass="11672">MVKKIIWSEQAINERTEILQYWINRNKSKIYSLKLNALIKEEVTVLGKFPMIGKDTDVINVKVKIIKDYLLYYEIKNNELHILTIRDGRQNPKLLKIK</sequence>
<reference evidence="2 3" key="1">
    <citation type="submission" date="2017-06" db="EMBL/GenBank/DDBJ databases">
        <title>Description of Avrilella dinanensis gen. nov. sp. nov.</title>
        <authorList>
            <person name="Leyer C."/>
            <person name="Sassi M."/>
            <person name="Minet J."/>
            <person name="Kayal S."/>
            <person name="Cattoir V."/>
        </authorList>
    </citation>
    <scope>NUCLEOTIDE SEQUENCE [LARGE SCALE GENOMIC DNA]</scope>
    <source>
        <strain evidence="2 3">UR159</strain>
    </source>
</reference>
<dbReference type="InterPro" id="IPR007712">
    <property type="entry name" value="RelE/ParE_toxin"/>
</dbReference>
<protein>
    <submittedName>
        <fullName evidence="2">Addiction module toxin RelE</fullName>
    </submittedName>
</protein>
<proteinExistence type="predicted"/>
<dbReference type="Gene3D" id="3.30.2310.20">
    <property type="entry name" value="RelE-like"/>
    <property type="match status" value="1"/>
</dbReference>
<organism evidence="2 3">
    <name type="scientific">Avrilella dinanensis</name>
    <dbReference type="NCBI Taxonomy" id="2008672"/>
    <lineage>
        <taxon>Bacteria</taxon>
        <taxon>Pseudomonadati</taxon>
        <taxon>Bacteroidota</taxon>
        <taxon>Flavobacteriia</taxon>
        <taxon>Flavobacteriales</taxon>
        <taxon>Flavobacteriaceae</taxon>
        <taxon>Avrilella</taxon>
    </lineage>
</organism>
<gene>
    <name evidence="2" type="ORF">CDL10_01610</name>
</gene>
<accession>A0A2M9R3B4</accession>
<name>A0A2M9R3B4_9FLAO</name>
<keyword evidence="1" id="KW-1277">Toxin-antitoxin system</keyword>
<dbReference type="EMBL" id="NIPO01000001">
    <property type="protein sequence ID" value="PJR03342.1"/>
    <property type="molecule type" value="Genomic_DNA"/>
</dbReference>
<comment type="caution">
    <text evidence="2">The sequence shown here is derived from an EMBL/GenBank/DDBJ whole genome shotgun (WGS) entry which is preliminary data.</text>
</comment>
<dbReference type="Proteomes" id="UP000231960">
    <property type="component" value="Unassembled WGS sequence"/>
</dbReference>
<dbReference type="RefSeq" id="WP_100676910.1">
    <property type="nucleotide sequence ID" value="NZ_NIPO01000001.1"/>
</dbReference>
<evidence type="ECO:0000313" key="2">
    <source>
        <dbReference type="EMBL" id="PJR03342.1"/>
    </source>
</evidence>